<sequence length="74" mass="7925">MTVRKIVLAALAAATLTSTAMAEDRVNITPTLYREQARVTASVRPASELMTTPSLTPRAPATRRLVADAEASDR</sequence>
<geneLocation type="plasmid" evidence="2">
    <name>3</name>
</geneLocation>
<keyword evidence="2" id="KW-0614">Plasmid</keyword>
<protein>
    <submittedName>
        <fullName evidence="2">Uncharacterized protein</fullName>
    </submittedName>
</protein>
<dbReference type="RefSeq" id="WP_056162196.1">
    <property type="nucleotide sequence ID" value="NZ_LR743512.1"/>
</dbReference>
<evidence type="ECO:0000256" key="1">
    <source>
        <dbReference type="SAM" id="SignalP"/>
    </source>
</evidence>
<organism evidence="2">
    <name type="scientific">Methylobacterium bullatum</name>
    <dbReference type="NCBI Taxonomy" id="570505"/>
    <lineage>
        <taxon>Bacteria</taxon>
        <taxon>Pseudomonadati</taxon>
        <taxon>Pseudomonadota</taxon>
        <taxon>Alphaproteobacteria</taxon>
        <taxon>Hyphomicrobiales</taxon>
        <taxon>Methylobacteriaceae</taxon>
        <taxon>Methylobacterium</taxon>
    </lineage>
</organism>
<accession>A0A679K7H0</accession>
<name>A0A679K7H0_9HYPH</name>
<proteinExistence type="predicted"/>
<reference evidence="2" key="1">
    <citation type="submission" date="2019-12" db="EMBL/GenBank/DDBJ databases">
        <authorList>
            <person name="Cremers G."/>
        </authorList>
    </citation>
    <scope>NUCLEOTIDE SEQUENCE</scope>
    <source>
        <strain evidence="2">Mbul2</strain>
        <plasmid evidence="2">3</plasmid>
    </source>
</reference>
<keyword evidence="1" id="KW-0732">Signal</keyword>
<gene>
    <name evidence="2" type="ORF">MBLL_04676</name>
</gene>
<evidence type="ECO:0000313" key="2">
    <source>
        <dbReference type="EMBL" id="CAA2145550.1"/>
    </source>
</evidence>
<dbReference type="EMBL" id="LR743512">
    <property type="protein sequence ID" value="CAA2145550.1"/>
    <property type="molecule type" value="Genomic_DNA"/>
</dbReference>
<dbReference type="AlphaFoldDB" id="A0A679K7H0"/>
<feature type="signal peptide" evidence="1">
    <location>
        <begin position="1"/>
        <end position="22"/>
    </location>
</feature>
<feature type="chain" id="PRO_5025499776" evidence="1">
    <location>
        <begin position="23"/>
        <end position="74"/>
    </location>
</feature>